<evidence type="ECO:0000313" key="6">
    <source>
        <dbReference type="EMBL" id="KAK8899494.1"/>
    </source>
</evidence>
<proteinExistence type="inferred from homology"/>
<dbReference type="EMBL" id="JAPFFF010000001">
    <property type="protein sequence ID" value="KAK8899494.1"/>
    <property type="molecule type" value="Genomic_DNA"/>
</dbReference>
<evidence type="ECO:0000256" key="5">
    <source>
        <dbReference type="SAM" id="Coils"/>
    </source>
</evidence>
<keyword evidence="7" id="KW-1185">Reference proteome</keyword>
<dbReference type="Proteomes" id="UP001470230">
    <property type="component" value="Unassembled WGS sequence"/>
</dbReference>
<keyword evidence="5" id="KW-0175">Coiled coil</keyword>
<evidence type="ECO:0000313" key="7">
    <source>
        <dbReference type="Proteomes" id="UP001470230"/>
    </source>
</evidence>
<name>A0ABR2L852_9EUKA</name>
<dbReference type="PANTHER" id="PTHR16011">
    <property type="entry name" value="IFT57/HIPPI"/>
    <property type="match status" value="1"/>
</dbReference>
<protein>
    <submittedName>
        <fullName evidence="6">Intraflagellar transport protein 57</fullName>
    </submittedName>
</protein>
<comment type="caution">
    <text evidence="6">The sequence shown here is derived from an EMBL/GenBank/DDBJ whole genome shotgun (WGS) entry which is preliminary data.</text>
</comment>
<keyword evidence="3" id="KW-0969">Cilium</keyword>
<evidence type="ECO:0000256" key="3">
    <source>
        <dbReference type="ARBA" id="ARBA00023069"/>
    </source>
</evidence>
<dbReference type="PANTHER" id="PTHR16011:SF0">
    <property type="entry name" value="INTRAFLAGELLAR TRANSPORT PROTEIN 57 HOMOLOG"/>
    <property type="match status" value="1"/>
</dbReference>
<gene>
    <name evidence="6" type="ORF">M9Y10_001810</name>
</gene>
<evidence type="ECO:0000256" key="4">
    <source>
        <dbReference type="ARBA" id="ARBA00023273"/>
    </source>
</evidence>
<comment type="subcellular location">
    <subcellularLocation>
        <location evidence="1">Cell projection</location>
        <location evidence="1">Cilium</location>
    </subcellularLocation>
</comment>
<sequence length="386" mass="43341">MSHSRSADKKALDEFALMRQIYDNLEYLDYESEFDPVSRHFPYLTPYYFALPGQSGKEQFDYFAALTIWLMQKYHNSDIATPSDYDDPSQVADNIILALPSIGFKLSFSSTKIVPGHGLPVCTILDALLRLTIKKQHFSPNGFRAVSGLGGKEEVETVGGSDEDEDGIIDDAVDIASDDDNDNVADSFQTNDFGNDRATKVIDSLELKAEAERVAPKLQIHIPSTKSDWRSHFAQMNQHHQHINEIMAQLSPILQKVGTDVTKAIEAIQTREKNLNIRFETSVSEYATRASALAEVEKKHAQRVAEVNKLQDELNSVVNKLATTKESLNEKQKEASDNSPLMKMKSAINKLRDDIKALELQSAILQRSLTQSWLEENEITEADAYE</sequence>
<accession>A0ABR2L852</accession>
<comment type="similarity">
    <text evidence="2">Belongs to the IFT57 family.</text>
</comment>
<feature type="coiled-coil region" evidence="5">
    <location>
        <begin position="293"/>
        <end position="368"/>
    </location>
</feature>
<dbReference type="InterPro" id="IPR019530">
    <property type="entry name" value="Intra-flagellar_transport_57"/>
</dbReference>
<organism evidence="6 7">
    <name type="scientific">Tritrichomonas musculus</name>
    <dbReference type="NCBI Taxonomy" id="1915356"/>
    <lineage>
        <taxon>Eukaryota</taxon>
        <taxon>Metamonada</taxon>
        <taxon>Parabasalia</taxon>
        <taxon>Tritrichomonadida</taxon>
        <taxon>Tritrichomonadidae</taxon>
        <taxon>Tritrichomonas</taxon>
    </lineage>
</organism>
<reference evidence="6 7" key="1">
    <citation type="submission" date="2024-04" db="EMBL/GenBank/DDBJ databases">
        <title>Tritrichomonas musculus Genome.</title>
        <authorList>
            <person name="Alves-Ferreira E."/>
            <person name="Grigg M."/>
            <person name="Lorenzi H."/>
            <person name="Galac M."/>
        </authorList>
    </citation>
    <scope>NUCLEOTIDE SEQUENCE [LARGE SCALE GENOMIC DNA]</scope>
    <source>
        <strain evidence="6 7">EAF2021</strain>
    </source>
</reference>
<keyword evidence="4" id="KW-0966">Cell projection</keyword>
<evidence type="ECO:0000256" key="2">
    <source>
        <dbReference type="ARBA" id="ARBA00009415"/>
    </source>
</evidence>
<evidence type="ECO:0000256" key="1">
    <source>
        <dbReference type="ARBA" id="ARBA00004138"/>
    </source>
</evidence>
<dbReference type="Pfam" id="PF10498">
    <property type="entry name" value="IFT57"/>
    <property type="match status" value="1"/>
</dbReference>